<evidence type="ECO:0000313" key="1">
    <source>
        <dbReference type="EMBL" id="KAF7232617.1"/>
    </source>
</evidence>
<reference evidence="1" key="1">
    <citation type="submission" date="2019-07" db="EMBL/GenBank/DDBJ databases">
        <title>Annotation for the trematode Paragonimus miyazaki's.</title>
        <authorList>
            <person name="Choi Y.-J."/>
        </authorList>
    </citation>
    <scope>NUCLEOTIDE SEQUENCE</scope>
    <source>
        <strain evidence="1">Japan</strain>
    </source>
</reference>
<sequence>MCTSNYGSPDPRATVRKELLWTSVSYFQQLQSNAGISLEPLRRNSAVRRLACYECISILTCAASLVL</sequence>
<dbReference type="Proteomes" id="UP000822476">
    <property type="component" value="Unassembled WGS sequence"/>
</dbReference>
<gene>
    <name evidence="1" type="ORF">EG68_08121</name>
</gene>
<protein>
    <submittedName>
        <fullName evidence="1">Uncharacterized protein</fullName>
    </submittedName>
</protein>
<name>A0A8S9YDY0_9TREM</name>
<evidence type="ECO:0000313" key="2">
    <source>
        <dbReference type="Proteomes" id="UP000822476"/>
    </source>
</evidence>
<organism evidence="1 2">
    <name type="scientific">Paragonimus skrjabini miyazakii</name>
    <dbReference type="NCBI Taxonomy" id="59628"/>
    <lineage>
        <taxon>Eukaryota</taxon>
        <taxon>Metazoa</taxon>
        <taxon>Spiralia</taxon>
        <taxon>Lophotrochozoa</taxon>
        <taxon>Platyhelminthes</taxon>
        <taxon>Trematoda</taxon>
        <taxon>Digenea</taxon>
        <taxon>Plagiorchiida</taxon>
        <taxon>Troglotremata</taxon>
        <taxon>Troglotrematidae</taxon>
        <taxon>Paragonimus</taxon>
    </lineage>
</organism>
<dbReference type="AlphaFoldDB" id="A0A8S9YDY0"/>
<accession>A0A8S9YDY0</accession>
<dbReference type="EMBL" id="JTDE01021680">
    <property type="protein sequence ID" value="KAF7232617.1"/>
    <property type="molecule type" value="Genomic_DNA"/>
</dbReference>
<proteinExistence type="predicted"/>
<comment type="caution">
    <text evidence="1">The sequence shown here is derived from an EMBL/GenBank/DDBJ whole genome shotgun (WGS) entry which is preliminary data.</text>
</comment>
<keyword evidence="2" id="KW-1185">Reference proteome</keyword>